<dbReference type="SUPFAM" id="SSF48350">
    <property type="entry name" value="GTPase activation domain, GAP"/>
    <property type="match status" value="1"/>
</dbReference>
<dbReference type="InterPro" id="IPR015943">
    <property type="entry name" value="WD40/YVTN_repeat-like_dom_sf"/>
</dbReference>
<keyword evidence="3 7" id="KW-0732">Signal</keyword>
<sequence length="1396" mass="156672">MILLLALLSVLWGQQARCLLFDGDIRHLAVATSGVYVATDTKLYQLSHDLTLVRSLSQRGILTAADQPENEQFHRVSETDVWNATFSVNMLLPFVANKSVFSCGVTDNQCGYCEVLDLHDISKLLYREHIQVGPLRRSSGSVGFLLDVKMIPTGIETYILTAVQQRKDETSRCRSDSGAINLHNAKQGQSGGIFSLNDGLGKYVIESQGGVEFVDGFQISSVIYLLSNVLPQGESNRVRLLWLEGETKTKIMRSMRGATLSASDGEGSRLLASSVIPGEQPVLWSGVFSVDGGESNTELLVFDISPDVRGQTDSNPDFYPPAPKPGEKPKTLKPKAVLFRQNNMTSVLAVRHKAWVVFFIGTADGQLIKLAVDRNYRSACPTVLYRVDDDRKVFPRIHLDQVDQKHVYVPFRNQKQTPEETCPCLLVVLKMRLGKTHLLEQLEVTNCSGISGPPSSVLCQQCIKAGCGWSKSGCSWANEGEGNDSVCQKMDFGKNFSRPEISSITPSVVSFHGRNHATLSGRNLREVSRVRIQGDLDCTPQESPVWNNTGTSLTFHIPSTDIKGVVKVCVLLPDGSCHGNTKITYRSAPSCTDIKPRSTWISGKRKITLMGSHLEFVEGIIHSHAPQEVRLPTDSSNETIIYDSLAAENSPGISSSTVSMKVANETLACSTTLTYYPDPEFTSFTSIKIGDDVRITIEKKADKLEMTEAELSVSGVQGENEYTCSLESKDTDNVTDFFTCEIKSSLYDKFEHLSIKYGDKEVIRKPKSSALIFLMLIVLLLIPCIIVVVVIVYRSQQRKLNAKVNKFMHDLELDVRNDIRQGFVDLQTEKADLMENVGAIPFLDYKHFAARIFFPESDSLRNSCIRDIGQDVVKVQLDECCHSLSRLLKDQLFLVSMVHALEEKKSFTIKDKCSLASLLTVALHGNLSYLTEVMEVLLKDLMQRNSNAQPKLLLRRTESTVEKLLTNWMSICLYGFLRETVGQHLFLMVSALTQQIAKGPVDCVTEKALYTLSEDWLLWQAQDFSSLKLKALFAVDSDGGVSEPLEVSALSCDTVEQVKEKILSTFKAKFGFPFSTTLGDVSIEYEKDGSFIHMEEVDASSEVIGEVTMLNTLKHYKVDDGATIKMLSRKNQPPLSPQGSLKDDENFSGKYFHLIDPDVEEDQRKNPERKKLKLKEVHLTKLLSTKVAVHSFVENLFRSIWGMLQNKAPHAVKYFFDFLDTQADNMKITDPDVLHIWKTNSLPLRFWVNILKNPQFVFDMEKTPHLDGCLSVIAQAFMDCFSLSEIQLGKHAPTNKLLYAKDIPQFKLEVKTYYRQIREQSPMTDTEFKDFLQQESKKHENEFNEAAALKELYKFIQQYFTEIKEKLDQNGAPAELTEQLQHVKDSFDGLKSCSWD</sequence>
<evidence type="ECO:0000256" key="5">
    <source>
        <dbReference type="ARBA" id="ARBA00023180"/>
    </source>
</evidence>
<dbReference type="InterPro" id="IPR036352">
    <property type="entry name" value="Semap_dom_sf"/>
</dbReference>
<protein>
    <submittedName>
        <fullName evidence="10">Plexin-C1</fullName>
    </submittedName>
</protein>
<dbReference type="SMART" id="SM00630">
    <property type="entry name" value="Sema"/>
    <property type="match status" value="1"/>
</dbReference>
<reference evidence="10" key="1">
    <citation type="submission" date="2025-08" db="UniProtKB">
        <authorList>
            <consortium name="RefSeq"/>
        </authorList>
    </citation>
    <scope>IDENTIFICATION</scope>
</reference>
<dbReference type="InterPro" id="IPR013548">
    <property type="entry name" value="Plexin_cytoplasmic_RasGAP_dom"/>
</dbReference>
<evidence type="ECO:0000313" key="10">
    <source>
        <dbReference type="RefSeq" id="XP_008296178.1"/>
    </source>
</evidence>
<dbReference type="GO" id="GO:0008360">
    <property type="term" value="P:regulation of cell shape"/>
    <property type="evidence" value="ECO:0007669"/>
    <property type="project" value="TreeGrafter"/>
</dbReference>
<dbReference type="Pfam" id="PF01833">
    <property type="entry name" value="TIG"/>
    <property type="match status" value="1"/>
</dbReference>
<dbReference type="CDD" id="cd00603">
    <property type="entry name" value="IPT_PCSR"/>
    <property type="match status" value="1"/>
</dbReference>
<dbReference type="SUPFAM" id="SSF101912">
    <property type="entry name" value="Sema domain"/>
    <property type="match status" value="1"/>
</dbReference>
<dbReference type="GO" id="GO:0002116">
    <property type="term" value="C:semaphorin receptor complex"/>
    <property type="evidence" value="ECO:0007669"/>
    <property type="project" value="TreeGrafter"/>
</dbReference>
<evidence type="ECO:0000256" key="3">
    <source>
        <dbReference type="ARBA" id="ARBA00022729"/>
    </source>
</evidence>
<dbReference type="Pfam" id="PF20170">
    <property type="entry name" value="Plexin_RBD"/>
    <property type="match status" value="1"/>
</dbReference>
<dbReference type="Gene3D" id="2.130.10.10">
    <property type="entry name" value="YVTN repeat-like/Quinoprotein amine dehydrogenase"/>
    <property type="match status" value="2"/>
</dbReference>
<organism evidence="9 10">
    <name type="scientific">Stegastes partitus</name>
    <name type="common">bicolor damselfish</name>
    <dbReference type="NCBI Taxonomy" id="144197"/>
    <lineage>
        <taxon>Eukaryota</taxon>
        <taxon>Metazoa</taxon>
        <taxon>Chordata</taxon>
        <taxon>Craniata</taxon>
        <taxon>Vertebrata</taxon>
        <taxon>Euteleostomi</taxon>
        <taxon>Actinopterygii</taxon>
        <taxon>Neopterygii</taxon>
        <taxon>Teleostei</taxon>
        <taxon>Neoteleostei</taxon>
        <taxon>Acanthomorphata</taxon>
        <taxon>Ovalentaria</taxon>
        <taxon>Pomacentridae</taxon>
        <taxon>Stegastes</taxon>
    </lineage>
</organism>
<dbReference type="GO" id="GO:0007399">
    <property type="term" value="P:nervous system development"/>
    <property type="evidence" value="ECO:0007669"/>
    <property type="project" value="UniProtKB-ARBA"/>
</dbReference>
<keyword evidence="5" id="KW-0325">Glycoprotein</keyword>
<evidence type="ECO:0000256" key="2">
    <source>
        <dbReference type="ARBA" id="ARBA00022692"/>
    </source>
</evidence>
<dbReference type="Gene3D" id="3.10.20.90">
    <property type="entry name" value="Phosphatidylinositol 3-kinase Catalytic Subunit, Chain A, domain 1"/>
    <property type="match status" value="1"/>
</dbReference>
<dbReference type="InterPro" id="IPR046800">
    <property type="entry name" value="Plexin_RBD"/>
</dbReference>
<keyword evidence="6" id="KW-0472">Membrane</keyword>
<dbReference type="CTD" id="10154"/>
<feature type="transmembrane region" description="Helical" evidence="6">
    <location>
        <begin position="770"/>
        <end position="793"/>
    </location>
</feature>
<comment type="subcellular location">
    <subcellularLocation>
        <location evidence="1">Membrane</location>
        <topology evidence="1">Single-pass membrane protein</topology>
    </subcellularLocation>
</comment>
<dbReference type="RefSeq" id="XP_008296178.1">
    <property type="nucleotide sequence ID" value="XM_008297956.1"/>
</dbReference>
<feature type="domain" description="Sema" evidence="8">
    <location>
        <begin position="25"/>
        <end position="403"/>
    </location>
</feature>
<dbReference type="GO" id="GO:0030334">
    <property type="term" value="P:regulation of cell migration"/>
    <property type="evidence" value="ECO:0007669"/>
    <property type="project" value="TreeGrafter"/>
</dbReference>
<keyword evidence="9" id="KW-1185">Reference proteome</keyword>
<dbReference type="GO" id="GO:0007162">
    <property type="term" value="P:negative regulation of cell adhesion"/>
    <property type="evidence" value="ECO:0007669"/>
    <property type="project" value="TreeGrafter"/>
</dbReference>
<dbReference type="Gene3D" id="2.60.40.10">
    <property type="entry name" value="Immunoglobulins"/>
    <property type="match status" value="1"/>
</dbReference>
<accession>A0A9Y4NF71</accession>
<dbReference type="InterPro" id="IPR001627">
    <property type="entry name" value="Semap_dom"/>
</dbReference>
<evidence type="ECO:0000256" key="1">
    <source>
        <dbReference type="ARBA" id="ARBA00004167"/>
    </source>
</evidence>
<evidence type="ECO:0000256" key="6">
    <source>
        <dbReference type="SAM" id="Phobius"/>
    </source>
</evidence>
<dbReference type="InterPro" id="IPR013783">
    <property type="entry name" value="Ig-like_fold"/>
</dbReference>
<evidence type="ECO:0000259" key="8">
    <source>
        <dbReference type="SMART" id="SM00630"/>
    </source>
</evidence>
<name>A0A9Y4NF71_9TELE</name>
<dbReference type="InterPro" id="IPR008936">
    <property type="entry name" value="Rho_GTPase_activation_prot"/>
</dbReference>
<keyword evidence="4 6" id="KW-1133">Transmembrane helix</keyword>
<dbReference type="GO" id="GO:0005886">
    <property type="term" value="C:plasma membrane"/>
    <property type="evidence" value="ECO:0007669"/>
    <property type="project" value="TreeGrafter"/>
</dbReference>
<feature type="signal peptide" evidence="7">
    <location>
        <begin position="1"/>
        <end position="18"/>
    </location>
</feature>
<evidence type="ECO:0000256" key="7">
    <source>
        <dbReference type="SAM" id="SignalP"/>
    </source>
</evidence>
<dbReference type="Gene3D" id="1.10.506.10">
    <property type="entry name" value="GTPase Activation - p120gap, domain 1"/>
    <property type="match status" value="1"/>
</dbReference>
<evidence type="ECO:0000313" key="9">
    <source>
        <dbReference type="Proteomes" id="UP000694891"/>
    </source>
</evidence>
<dbReference type="GO" id="GO:0017154">
    <property type="term" value="F:semaphorin receptor activity"/>
    <property type="evidence" value="ECO:0007669"/>
    <property type="project" value="InterPro"/>
</dbReference>
<feature type="chain" id="PRO_5041200071" evidence="7">
    <location>
        <begin position="19"/>
        <end position="1396"/>
    </location>
</feature>
<evidence type="ECO:0000256" key="4">
    <source>
        <dbReference type="ARBA" id="ARBA00022989"/>
    </source>
</evidence>
<dbReference type="InterPro" id="IPR031148">
    <property type="entry name" value="Plexin"/>
</dbReference>
<gene>
    <name evidence="10" type="primary">plxnc1</name>
</gene>
<proteinExistence type="predicted"/>
<dbReference type="PANTHER" id="PTHR22625:SF4">
    <property type="entry name" value="PLEXIN-C1"/>
    <property type="match status" value="1"/>
</dbReference>
<dbReference type="GO" id="GO:0050772">
    <property type="term" value="P:positive regulation of axonogenesis"/>
    <property type="evidence" value="ECO:0007669"/>
    <property type="project" value="TreeGrafter"/>
</dbReference>
<dbReference type="PANTHER" id="PTHR22625">
    <property type="entry name" value="PLEXIN"/>
    <property type="match status" value="1"/>
</dbReference>
<dbReference type="GeneID" id="103369278"/>
<dbReference type="CDD" id="cd00102">
    <property type="entry name" value="IPT"/>
    <property type="match status" value="1"/>
</dbReference>
<dbReference type="Proteomes" id="UP000694891">
    <property type="component" value="Unplaced"/>
</dbReference>
<dbReference type="Pfam" id="PF08337">
    <property type="entry name" value="Plexin_cytopl"/>
    <property type="match status" value="1"/>
</dbReference>
<dbReference type="InterPro" id="IPR002909">
    <property type="entry name" value="IPT_dom"/>
</dbReference>
<keyword evidence="2 6" id="KW-0812">Transmembrane</keyword>